<gene>
    <name evidence="4" type="ORF">K2173_020602</name>
</gene>
<keyword evidence="3" id="KW-1133">Transmembrane helix</keyword>
<evidence type="ECO:0000313" key="5">
    <source>
        <dbReference type="Proteomes" id="UP001159364"/>
    </source>
</evidence>
<keyword evidence="3" id="KW-0812">Transmembrane</keyword>
<evidence type="ECO:0000313" key="4">
    <source>
        <dbReference type="EMBL" id="KAJ8766086.1"/>
    </source>
</evidence>
<dbReference type="GO" id="GO:0016567">
    <property type="term" value="P:protein ubiquitination"/>
    <property type="evidence" value="ECO:0007669"/>
    <property type="project" value="TreeGrafter"/>
</dbReference>
<reference evidence="4 5" key="1">
    <citation type="submission" date="2021-09" db="EMBL/GenBank/DDBJ databases">
        <title>Genomic insights and catalytic innovation underlie evolution of tropane alkaloids biosynthesis.</title>
        <authorList>
            <person name="Wang Y.-J."/>
            <person name="Tian T."/>
            <person name="Huang J.-P."/>
            <person name="Huang S.-X."/>
        </authorList>
    </citation>
    <scope>NUCLEOTIDE SEQUENCE [LARGE SCALE GENOMIC DNA]</scope>
    <source>
        <strain evidence="4">KIB-2018</strain>
        <tissue evidence="4">Leaf</tissue>
    </source>
</reference>
<organism evidence="4 5">
    <name type="scientific">Erythroxylum novogranatense</name>
    <dbReference type="NCBI Taxonomy" id="1862640"/>
    <lineage>
        <taxon>Eukaryota</taxon>
        <taxon>Viridiplantae</taxon>
        <taxon>Streptophyta</taxon>
        <taxon>Embryophyta</taxon>
        <taxon>Tracheophyta</taxon>
        <taxon>Spermatophyta</taxon>
        <taxon>Magnoliopsida</taxon>
        <taxon>eudicotyledons</taxon>
        <taxon>Gunneridae</taxon>
        <taxon>Pentapetalae</taxon>
        <taxon>rosids</taxon>
        <taxon>fabids</taxon>
        <taxon>Malpighiales</taxon>
        <taxon>Erythroxylaceae</taxon>
        <taxon>Erythroxylum</taxon>
    </lineage>
</organism>
<feature type="transmembrane region" description="Helical" evidence="3">
    <location>
        <begin position="130"/>
        <end position="152"/>
    </location>
</feature>
<feature type="coiled-coil region" evidence="2">
    <location>
        <begin position="39"/>
        <end position="91"/>
    </location>
</feature>
<dbReference type="PANTHER" id="PTHR14255">
    <property type="entry name" value="CEREBLON"/>
    <property type="match status" value="1"/>
</dbReference>
<comment type="similarity">
    <text evidence="1">Belongs to the 4-toluene sulfonate uptake permease (TSUP) (TC 2.A.102) family.</text>
</comment>
<evidence type="ECO:0000256" key="2">
    <source>
        <dbReference type="SAM" id="Coils"/>
    </source>
</evidence>
<evidence type="ECO:0000256" key="1">
    <source>
        <dbReference type="ARBA" id="ARBA00009142"/>
    </source>
</evidence>
<protein>
    <submittedName>
        <fullName evidence="4">Uncharacterized protein</fullName>
    </submittedName>
</protein>
<dbReference type="EMBL" id="JAIWQS010000005">
    <property type="protein sequence ID" value="KAJ8766086.1"/>
    <property type="molecule type" value="Genomic_DNA"/>
</dbReference>
<dbReference type="GO" id="GO:0031464">
    <property type="term" value="C:Cul4A-RING E3 ubiquitin ligase complex"/>
    <property type="evidence" value="ECO:0007669"/>
    <property type="project" value="TreeGrafter"/>
</dbReference>
<name>A0AAV8TGZ4_9ROSI</name>
<keyword evidence="5" id="KW-1185">Reference proteome</keyword>
<evidence type="ECO:0000256" key="3">
    <source>
        <dbReference type="SAM" id="Phobius"/>
    </source>
</evidence>
<proteinExistence type="inferred from homology"/>
<dbReference type="PANTHER" id="PTHR14255:SF24">
    <property type="entry name" value="SULFITE EXPORTER TAUE_SAFE FAMILY PROTEIN"/>
    <property type="match status" value="1"/>
</dbReference>
<keyword evidence="3" id="KW-0472">Membrane</keyword>
<comment type="caution">
    <text evidence="4">The sequence shown here is derived from an EMBL/GenBank/DDBJ whole genome shotgun (WGS) entry which is preliminary data.</text>
</comment>
<keyword evidence="2" id="KW-0175">Coiled coil</keyword>
<accession>A0AAV8TGZ4</accession>
<dbReference type="Proteomes" id="UP001159364">
    <property type="component" value="Linkage Group LG05"/>
</dbReference>
<sequence length="177" mass="19951">MPRLSDPKLLASMKRIISDVSQTRAMLRTLGPRLDHESVDTAKQKLSKTECTISEKERSLFKMIVRLEMMHDAYEKLLKDAEKRLVEIYENAKSERVLIAYETRKQFPKEKIWITNEIIHNPSVNKEMKFGWKIVLGTIIAFIGAACGNVGGIGGGGIFVPMLTLIIGLSIKSIAVY</sequence>
<feature type="transmembrane region" description="Helical" evidence="3">
    <location>
        <begin position="158"/>
        <end position="176"/>
    </location>
</feature>
<dbReference type="AlphaFoldDB" id="A0AAV8TGZ4"/>